<proteinExistence type="predicted"/>
<gene>
    <name evidence="1" type="ORF">GGR10_000914</name>
</gene>
<reference evidence="1 2" key="1">
    <citation type="submission" date="2020-08" db="EMBL/GenBank/DDBJ databases">
        <title>Genomic Encyclopedia of Type Strains, Phase IV (KMG-IV): sequencing the most valuable type-strain genomes for metagenomic binning, comparative biology and taxonomic classification.</title>
        <authorList>
            <person name="Goeker M."/>
        </authorList>
    </citation>
    <scope>NUCLEOTIDE SEQUENCE [LARGE SCALE GENOMIC DNA]</scope>
    <source>
        <strain evidence="1 2">DSM 21431</strain>
    </source>
</reference>
<evidence type="ECO:0000313" key="2">
    <source>
        <dbReference type="Proteomes" id="UP000548119"/>
    </source>
</evidence>
<dbReference type="EMBL" id="JACJIR010000002">
    <property type="protein sequence ID" value="MBA9083073.1"/>
    <property type="molecule type" value="Genomic_DNA"/>
</dbReference>
<comment type="caution">
    <text evidence="1">The sequence shown here is derived from an EMBL/GenBank/DDBJ whole genome shotgun (WGS) entry which is preliminary data.</text>
</comment>
<keyword evidence="2" id="KW-1185">Reference proteome</keyword>
<evidence type="ECO:0000313" key="1">
    <source>
        <dbReference type="EMBL" id="MBA9083073.1"/>
    </source>
</evidence>
<organism evidence="1 2">
    <name type="scientific">Bartonella chomelii</name>
    <dbReference type="NCBI Taxonomy" id="236402"/>
    <lineage>
        <taxon>Bacteria</taxon>
        <taxon>Pseudomonadati</taxon>
        <taxon>Pseudomonadota</taxon>
        <taxon>Alphaproteobacteria</taxon>
        <taxon>Hyphomicrobiales</taxon>
        <taxon>Bartonellaceae</taxon>
        <taxon>Bartonella</taxon>
    </lineage>
</organism>
<sequence length="53" mass="6201">MFFDKVKDDIQRDFSSAFTAYQKETDQHIEALQKAVDELRLQLSSLTHPENTN</sequence>
<name>A0ABR6E485_9HYPH</name>
<protein>
    <submittedName>
        <fullName evidence="1">Uncharacterized protein YukE</fullName>
    </submittedName>
</protein>
<accession>A0ABR6E485</accession>
<dbReference type="RefSeq" id="WP_182480071.1">
    <property type="nucleotide sequence ID" value="NZ_CAWPNC010000002.1"/>
</dbReference>
<dbReference type="Proteomes" id="UP000548119">
    <property type="component" value="Unassembled WGS sequence"/>
</dbReference>